<dbReference type="GO" id="GO:0030246">
    <property type="term" value="F:carbohydrate binding"/>
    <property type="evidence" value="ECO:0007669"/>
    <property type="project" value="InterPro"/>
</dbReference>
<organism evidence="10 11">
    <name type="scientific">Patagioenas fasciata monilis</name>
    <dbReference type="NCBI Taxonomy" id="372326"/>
    <lineage>
        <taxon>Eukaryota</taxon>
        <taxon>Metazoa</taxon>
        <taxon>Chordata</taxon>
        <taxon>Craniata</taxon>
        <taxon>Vertebrata</taxon>
        <taxon>Euteleostomi</taxon>
        <taxon>Archelosauria</taxon>
        <taxon>Archosauria</taxon>
        <taxon>Dinosauria</taxon>
        <taxon>Saurischia</taxon>
        <taxon>Theropoda</taxon>
        <taxon>Coelurosauria</taxon>
        <taxon>Aves</taxon>
        <taxon>Neognathae</taxon>
        <taxon>Neoaves</taxon>
        <taxon>Columbimorphae</taxon>
        <taxon>Columbiformes</taxon>
        <taxon>Columbidae</taxon>
        <taxon>Patagioenas</taxon>
    </lineage>
</organism>
<evidence type="ECO:0000256" key="4">
    <source>
        <dbReference type="ARBA" id="ARBA00023295"/>
    </source>
</evidence>
<dbReference type="PANTHER" id="PTHR16275:SF8">
    <property type="entry name" value="COILED-COIL DOMAIN-CONTAINING PROTEIN 40"/>
    <property type="match status" value="1"/>
</dbReference>
<feature type="coiled-coil region" evidence="5">
    <location>
        <begin position="463"/>
        <end position="490"/>
    </location>
</feature>
<dbReference type="GO" id="GO:0005975">
    <property type="term" value="P:carbohydrate metabolic process"/>
    <property type="evidence" value="ECO:0007669"/>
    <property type="project" value="InterPro"/>
</dbReference>
<feature type="coiled-coil region" evidence="5">
    <location>
        <begin position="269"/>
        <end position="315"/>
    </location>
</feature>
<keyword evidence="4" id="KW-0326">Glycosidase</keyword>
<reference evidence="10 11" key="1">
    <citation type="submission" date="2016-02" db="EMBL/GenBank/DDBJ databases">
        <title>Band-tailed pigeon sequencing and assembly.</title>
        <authorList>
            <person name="Soares A.E."/>
            <person name="Novak B.J."/>
            <person name="Rice E.S."/>
            <person name="O'Connell B."/>
            <person name="Chang D."/>
            <person name="Weber S."/>
            <person name="Shapiro B."/>
        </authorList>
    </citation>
    <scope>NUCLEOTIDE SEQUENCE [LARGE SCALE GENOMIC DNA]</scope>
    <source>
        <strain evidence="10">BTP2013</strain>
        <tissue evidence="10">Blood</tissue>
    </source>
</reference>
<dbReference type="InterPro" id="IPR000322">
    <property type="entry name" value="Glyco_hydro_31_TIM"/>
</dbReference>
<dbReference type="PROSITE" id="PS00707">
    <property type="entry name" value="GLYCOSYL_HYDROL_F31_2"/>
    <property type="match status" value="1"/>
</dbReference>
<feature type="coiled-coil region" evidence="5">
    <location>
        <begin position="724"/>
        <end position="805"/>
    </location>
</feature>
<dbReference type="Pfam" id="PF08647">
    <property type="entry name" value="BRE1"/>
    <property type="match status" value="1"/>
</dbReference>
<dbReference type="InterPro" id="IPR011013">
    <property type="entry name" value="Gal_mutarotase_sf_dom"/>
</dbReference>
<feature type="region of interest" description="Disordered" evidence="6">
    <location>
        <begin position="830"/>
        <end position="858"/>
    </location>
</feature>
<feature type="domain" description="Glycoside hydrolase family 31 TIM barrel" evidence="7">
    <location>
        <begin position="1144"/>
        <end position="1495"/>
    </location>
</feature>
<protein>
    <submittedName>
        <fullName evidence="10">Coiled-coil domain-containing protein 40</fullName>
    </submittedName>
</protein>
<name>A0A1V4KVT4_PATFA</name>
<proteinExistence type="inferred from homology"/>
<dbReference type="CDD" id="cd14752">
    <property type="entry name" value="GH31_N"/>
    <property type="match status" value="1"/>
</dbReference>
<evidence type="ECO:0000259" key="9">
    <source>
        <dbReference type="Pfam" id="PF21365"/>
    </source>
</evidence>
<dbReference type="GO" id="GO:0005737">
    <property type="term" value="C:cytoplasm"/>
    <property type="evidence" value="ECO:0007669"/>
    <property type="project" value="TreeGrafter"/>
</dbReference>
<evidence type="ECO:0000256" key="2">
    <source>
        <dbReference type="ARBA" id="ARBA00022801"/>
    </source>
</evidence>
<evidence type="ECO:0000256" key="5">
    <source>
        <dbReference type="SAM" id="Coils"/>
    </source>
</evidence>
<dbReference type="Pfam" id="PF21365">
    <property type="entry name" value="Glyco_hydro_31_3rd"/>
    <property type="match status" value="1"/>
</dbReference>
<sequence length="1718" mass="194355">MEEAPGAAAEGSGVEFGSAEQNIVRVPSHLAMEAAEMESGGGSEESVPAEAQGETLPPAEAGPAGAVEQFVSSAQEKSPETFSDKVGLDSCPPELGAMERAAADRGGASRAAEEHETSGRSEETVEETELVVLDPEHPLMRRFQAALKDYLTKQMEKVNLDLRELRTATKRGSAQREELGVVLYGAQQQLAQLQTDLHQGHERCSRAAAARRRLEEELEGVRLAYKKTWQDTDDERKKVSAMQTQVEKLALHLFYAQNMDEEMRHNILLMKLSARKAEAEKAQAEVEKKKQDLLVDLLTRRAYELQEQIALVEAQCVAQAEDTKVTRQAVNEACMEMQAINVEKKRLMNNWSSSLVGMKQRDEAYIATQELLSKYRDELKTLEMDINGCRKSIRKEEERNELLVTMLSRSQNNAKTTKKLIARCLSRQEALKVELSTYARVLHETEQALSRTKMDQATRLRELLFVRKDIERATDAKELLENEITEKVQEQMMSSKATNHFSQLAAKLGRRRADLELDFCKVENDIAQVVLNATHTSGRLTILQKTLGELDKELKTVHDLISRSESEIAKCRLLSENKQAVVIQCNKRLEMLLSQLGGKELGPLEIEINKLTKEIEECNSELLMLQKYWLNLQKELVKLTQEREEQLASLDLLKKRLTIMQQKKVRTENEIQQETKEQKDLERHMRHMSNDLIKLNVLIHKNNNSFEELQSGNIITENEFVRSLKAAEKESLELQEKHSQLAEDKERLLNSLVEAEHQIMLWEKKIQLTKEMRAAMDSETGEGEIQAMRREIHRMQVRYGQLMKQQEKMIRDMEASVSRRETIAIRGEAQTKMDKKRISKSDFQRKKQELRKKISETQQNTEDCNRAILELVSTHAALSASLLAKQQELCRLQAESDGLDWDTECLRNTKRWNLLEIVAYQSRQKHLQALKEGKYSPLCRTEQAWSGEQQKLQDRLRTIDTIVHRLRDPARQRYEVPLATPRVSGRAAATLYGLRINPDPFGIVVYRQRGGRILLNTTVAPLFFADQFLQISTSLPSCFISGLGEHLTPLVLNMTWTRITLWNRDVAPVPHVNLYGSHPFYLGMEDGGLAHGVFLLNSNAMDVLLQPSPALTWRTTGGILDFYVFLGPDPKSVVRQYLDVVGFPFMPPYWGLGFHLCRWGYSSTDITRQVVANMTAARFPLDVQWNDLDYMDAKRDFTFSKTSFKDYPEMVRDFHQRGLRYIMIVDPGISSSGPPGTYKPYDEGLERGVFIRNATGQPLIGKVWPGPTAFPDFTNPETHEWWHDMVKDFHDQVPFDGMWIDMNEPSNFVEGSQDGCPNSSLEQPPYVPGVFGGRLRAGTICASSQQYLSSHYNLHSLYGLTEAIASHDALLRVRGTRPFVISRSTFAGHGRYAGHWTGDVSSNWEQLYYSIPEILLFNLFGVPLVGADICGFVGDTSEELCVRWTQLGAFYPFMRNHNAHGARPQEPYVFSPAAQAAMRNALRLRYSLLPFLYTLFHRAHAAGDTVARPLFLEFPEDPNTWAVDRQLLWGGGLLATPVLEPGQTKVSGYFPAGTWYSLAGDSTIHSKGQWILLPAPLDTINVHVRAGHILPLQEPAFSTAESRGKGMALVVALTPDGFARGDLFWDDGESWQSFEKGDYTEILFLATHGAVLSQLLRAGAHLDGVLLEAVTVLGVTSPPRQVLANGALVSDFSYRSDTQVLRVPVSLPMWEQFVIAWS</sequence>
<dbReference type="SUPFAM" id="SSF51445">
    <property type="entry name" value="(Trans)glycosidases"/>
    <property type="match status" value="1"/>
</dbReference>
<dbReference type="InterPro" id="IPR030458">
    <property type="entry name" value="Glyco_hydro_31_AS"/>
</dbReference>
<dbReference type="SUPFAM" id="SSF51011">
    <property type="entry name" value="Glycosyl hydrolase domain"/>
    <property type="match status" value="1"/>
</dbReference>
<dbReference type="GO" id="GO:0005929">
    <property type="term" value="C:cilium"/>
    <property type="evidence" value="ECO:0007669"/>
    <property type="project" value="TreeGrafter"/>
</dbReference>
<feature type="compositionally biased region" description="Low complexity" evidence="6">
    <location>
        <begin position="1"/>
        <end position="15"/>
    </location>
</feature>
<dbReference type="FunFam" id="2.60.40.1180:FF:000001">
    <property type="entry name" value="Maltase-glucoamylase, intestinal"/>
    <property type="match status" value="1"/>
</dbReference>
<feature type="coiled-coil region" evidence="5">
    <location>
        <begin position="601"/>
        <end position="691"/>
    </location>
</feature>
<dbReference type="GO" id="GO:0005576">
    <property type="term" value="C:extracellular region"/>
    <property type="evidence" value="ECO:0007669"/>
    <property type="project" value="GOC"/>
</dbReference>
<dbReference type="GO" id="GO:0090599">
    <property type="term" value="F:alpha-glucosidase activity"/>
    <property type="evidence" value="ECO:0007669"/>
    <property type="project" value="UniProtKB-ARBA"/>
</dbReference>
<dbReference type="Gene3D" id="2.60.40.1180">
    <property type="entry name" value="Golgi alpha-mannosidase II"/>
    <property type="match status" value="2"/>
</dbReference>
<keyword evidence="11" id="KW-1185">Reference proteome</keyword>
<evidence type="ECO:0000313" key="10">
    <source>
        <dbReference type="EMBL" id="OPJ88421.1"/>
    </source>
</evidence>
<dbReference type="InterPro" id="IPR030459">
    <property type="entry name" value="Glyco_hydro_31_CS"/>
</dbReference>
<dbReference type="InterPro" id="IPR017853">
    <property type="entry name" value="GH"/>
</dbReference>
<comment type="similarity">
    <text evidence="1">Belongs to the glycosyl hydrolase 31 family.</text>
</comment>
<evidence type="ECO:0000256" key="1">
    <source>
        <dbReference type="ARBA" id="ARBA00007806"/>
    </source>
</evidence>
<dbReference type="PANTHER" id="PTHR16275">
    <property type="entry name" value="COILED-COIL DOMAIN-CONTAINING PROTEIN 40"/>
    <property type="match status" value="1"/>
</dbReference>
<feature type="compositionally biased region" description="Basic and acidic residues" evidence="6">
    <location>
        <begin position="839"/>
        <end position="855"/>
    </location>
</feature>
<feature type="region of interest" description="Disordered" evidence="6">
    <location>
        <begin position="25"/>
        <end position="88"/>
    </location>
</feature>
<dbReference type="InterPro" id="IPR025887">
    <property type="entry name" value="Glyco_hydro_31_N_dom"/>
</dbReference>
<dbReference type="Proteomes" id="UP000190648">
    <property type="component" value="Unassembled WGS sequence"/>
</dbReference>
<evidence type="ECO:0000256" key="6">
    <source>
        <dbReference type="SAM" id="MobiDB-lite"/>
    </source>
</evidence>
<keyword evidence="3" id="KW-0325">Glycoprotein</keyword>
<comment type="caution">
    <text evidence="10">The sequence shown here is derived from an EMBL/GenBank/DDBJ whole genome shotgun (WGS) entry which is preliminary data.</text>
</comment>
<feature type="domain" description="Glycoside hydrolase family 31 N-terminal" evidence="8">
    <location>
        <begin position="996"/>
        <end position="1101"/>
    </location>
</feature>
<dbReference type="InterPro" id="IPR013780">
    <property type="entry name" value="Glyco_hydro_b"/>
</dbReference>
<evidence type="ECO:0000313" key="11">
    <source>
        <dbReference type="Proteomes" id="UP000190648"/>
    </source>
</evidence>
<evidence type="ECO:0000259" key="8">
    <source>
        <dbReference type="Pfam" id="PF13802"/>
    </source>
</evidence>
<feature type="region of interest" description="Disordered" evidence="6">
    <location>
        <begin position="101"/>
        <end position="127"/>
    </location>
</feature>
<feature type="region of interest" description="Disordered" evidence="6">
    <location>
        <begin position="1"/>
        <end position="20"/>
    </location>
</feature>
<dbReference type="SUPFAM" id="SSF74650">
    <property type="entry name" value="Galactose mutarotase-like"/>
    <property type="match status" value="1"/>
</dbReference>
<feature type="compositionally biased region" description="Basic and acidic residues" evidence="6">
    <location>
        <begin position="77"/>
        <end position="87"/>
    </location>
</feature>
<keyword evidence="5" id="KW-0175">Coiled coil</keyword>
<keyword evidence="2" id="KW-0378">Hydrolase</keyword>
<dbReference type="GO" id="GO:0035082">
    <property type="term" value="P:axoneme assembly"/>
    <property type="evidence" value="ECO:0007669"/>
    <property type="project" value="InterPro"/>
</dbReference>
<feature type="domain" description="Glycosyl hydrolase family 31 C-terminal" evidence="9">
    <location>
        <begin position="1503"/>
        <end position="1590"/>
    </location>
</feature>
<gene>
    <name evidence="10" type="primary">CCDC40</name>
    <name evidence="10" type="ORF">AV530_002983</name>
</gene>
<accession>A0A1V4KVT4</accession>
<dbReference type="Gene3D" id="3.20.20.80">
    <property type="entry name" value="Glycosidases"/>
    <property type="match status" value="1"/>
</dbReference>
<dbReference type="GO" id="GO:0060287">
    <property type="term" value="P:epithelial cilium movement involved in determination of left/right asymmetry"/>
    <property type="evidence" value="ECO:0007669"/>
    <property type="project" value="TreeGrafter"/>
</dbReference>
<dbReference type="InterPro" id="IPR048395">
    <property type="entry name" value="Glyco_hydro_31_C"/>
</dbReference>
<dbReference type="CDD" id="cd06602">
    <property type="entry name" value="GH31_MGAM_SI_GAA"/>
    <property type="match status" value="1"/>
</dbReference>
<feature type="compositionally biased region" description="Basic and acidic residues" evidence="6">
    <location>
        <begin position="111"/>
        <end position="123"/>
    </location>
</feature>
<feature type="coiled-coil region" evidence="5">
    <location>
        <begin position="365"/>
        <end position="399"/>
    </location>
</feature>
<evidence type="ECO:0000259" key="7">
    <source>
        <dbReference type="Pfam" id="PF01055"/>
    </source>
</evidence>
<dbReference type="InterPro" id="IPR037386">
    <property type="entry name" value="CCDC40"/>
</dbReference>
<evidence type="ECO:0000256" key="3">
    <source>
        <dbReference type="ARBA" id="ARBA00023180"/>
    </source>
</evidence>
<dbReference type="FunFam" id="3.20.20.80:FF:000072">
    <property type="entry name" value="lysosomal alpha-glucosidase isoform X2"/>
    <property type="match status" value="1"/>
</dbReference>
<dbReference type="Pfam" id="PF01055">
    <property type="entry name" value="Glyco_hydro_31_2nd"/>
    <property type="match status" value="1"/>
</dbReference>
<dbReference type="GO" id="GO:0001947">
    <property type="term" value="P:heart looping"/>
    <property type="evidence" value="ECO:0007669"/>
    <property type="project" value="TreeGrafter"/>
</dbReference>
<dbReference type="OrthoDB" id="5839090at2759"/>
<dbReference type="Pfam" id="PF13802">
    <property type="entry name" value="Gal_mutarotas_2"/>
    <property type="match status" value="1"/>
</dbReference>
<feature type="compositionally biased region" description="Low complexity" evidence="6">
    <location>
        <begin position="53"/>
        <end position="68"/>
    </location>
</feature>
<dbReference type="Gene3D" id="2.60.40.1760">
    <property type="entry name" value="glycosyl hydrolase (family 31)"/>
    <property type="match status" value="1"/>
</dbReference>
<dbReference type="STRING" id="372326.A0A1V4KVT4"/>
<dbReference type="EMBL" id="LSYS01001520">
    <property type="protein sequence ID" value="OPJ88421.1"/>
    <property type="molecule type" value="Genomic_DNA"/>
</dbReference>
<dbReference type="PROSITE" id="PS00129">
    <property type="entry name" value="GLYCOSYL_HYDROL_F31_1"/>
    <property type="match status" value="1"/>
</dbReference>